<dbReference type="InterPro" id="IPR036388">
    <property type="entry name" value="WH-like_DNA-bd_sf"/>
</dbReference>
<name>A0A1H7DBY5_9BURK</name>
<keyword evidence="4" id="KW-0804">Transcription</keyword>
<dbReference type="SUPFAM" id="SSF53850">
    <property type="entry name" value="Periplasmic binding protein-like II"/>
    <property type="match status" value="1"/>
</dbReference>
<keyword evidence="2" id="KW-0805">Transcription regulation</keyword>
<dbReference type="GO" id="GO:0003677">
    <property type="term" value="F:DNA binding"/>
    <property type="evidence" value="ECO:0007669"/>
    <property type="project" value="UniProtKB-KW"/>
</dbReference>
<dbReference type="Proteomes" id="UP000198866">
    <property type="component" value="Unassembled WGS sequence"/>
</dbReference>
<evidence type="ECO:0000259" key="5">
    <source>
        <dbReference type="PROSITE" id="PS50931"/>
    </source>
</evidence>
<dbReference type="OrthoDB" id="5946420at2"/>
<dbReference type="InterPro" id="IPR005119">
    <property type="entry name" value="LysR_subst-bd"/>
</dbReference>
<dbReference type="Gene3D" id="3.40.190.10">
    <property type="entry name" value="Periplasmic binding protein-like II"/>
    <property type="match status" value="2"/>
</dbReference>
<evidence type="ECO:0000313" key="7">
    <source>
        <dbReference type="Proteomes" id="UP000198866"/>
    </source>
</evidence>
<dbReference type="PRINTS" id="PR00039">
    <property type="entry name" value="HTHLYSR"/>
</dbReference>
<dbReference type="InterPro" id="IPR050176">
    <property type="entry name" value="LTTR"/>
</dbReference>
<comment type="similarity">
    <text evidence="1">Belongs to the LysR transcriptional regulatory family.</text>
</comment>
<dbReference type="RefSeq" id="WP_090871168.1">
    <property type="nucleotide sequence ID" value="NZ_FNYE01000028.1"/>
</dbReference>
<evidence type="ECO:0000256" key="2">
    <source>
        <dbReference type="ARBA" id="ARBA00023015"/>
    </source>
</evidence>
<dbReference type="EMBL" id="FNYE01000028">
    <property type="protein sequence ID" value="SEJ99236.1"/>
    <property type="molecule type" value="Genomic_DNA"/>
</dbReference>
<accession>A0A1H7DBY5</accession>
<reference evidence="7" key="1">
    <citation type="submission" date="2016-10" db="EMBL/GenBank/DDBJ databases">
        <authorList>
            <person name="Varghese N."/>
            <person name="Submissions S."/>
        </authorList>
    </citation>
    <scope>NUCLEOTIDE SEQUENCE [LARGE SCALE GENOMIC DNA]</scope>
    <source>
        <strain evidence="7">LMG 26031</strain>
    </source>
</reference>
<dbReference type="InterPro" id="IPR000847">
    <property type="entry name" value="LysR_HTH_N"/>
</dbReference>
<sequence length="283" mass="30151">MKVLDLDAVRAFVLVADLRSFTRAADALDTTQSAVSLKLKRLEAHIGKQLLKRTPRVVRLSADGEAFVEGARGLLTAHDRALGSLSVERRRLALGLSEHVAGIDLAGMLARVNAHDPGLVLELHMGTSAALLHQYDERRLDAVVVRSEPDDMPREDGQLLFTEPLSWLATPEWQPRAGEPLPLALLAPPCNVRSIALRTLDGAGIAWREAFVGGGVSAVGAAAAAGLAVSPLARRVAPRGLVDSGARLGLPALPESRVTLHSRVRDARSAETLRIVTNGLTAQ</sequence>
<protein>
    <submittedName>
        <fullName evidence="6">Transcriptional regulator, LysR family</fullName>
    </submittedName>
</protein>
<dbReference type="GO" id="GO:0003700">
    <property type="term" value="F:DNA-binding transcription factor activity"/>
    <property type="evidence" value="ECO:0007669"/>
    <property type="project" value="InterPro"/>
</dbReference>
<evidence type="ECO:0000256" key="3">
    <source>
        <dbReference type="ARBA" id="ARBA00023125"/>
    </source>
</evidence>
<keyword evidence="3" id="KW-0238">DNA-binding</keyword>
<evidence type="ECO:0000256" key="1">
    <source>
        <dbReference type="ARBA" id="ARBA00009437"/>
    </source>
</evidence>
<proteinExistence type="inferred from homology"/>
<evidence type="ECO:0000256" key="4">
    <source>
        <dbReference type="ARBA" id="ARBA00023163"/>
    </source>
</evidence>
<dbReference type="Gene3D" id="1.10.10.10">
    <property type="entry name" value="Winged helix-like DNA-binding domain superfamily/Winged helix DNA-binding domain"/>
    <property type="match status" value="1"/>
</dbReference>
<evidence type="ECO:0000313" key="6">
    <source>
        <dbReference type="EMBL" id="SEJ99236.1"/>
    </source>
</evidence>
<dbReference type="AlphaFoldDB" id="A0A1H7DBY5"/>
<dbReference type="PROSITE" id="PS50931">
    <property type="entry name" value="HTH_LYSR"/>
    <property type="match status" value="1"/>
</dbReference>
<feature type="domain" description="HTH lysR-type" evidence="5">
    <location>
        <begin position="4"/>
        <end position="61"/>
    </location>
</feature>
<dbReference type="InterPro" id="IPR036390">
    <property type="entry name" value="WH_DNA-bd_sf"/>
</dbReference>
<keyword evidence="7" id="KW-1185">Reference proteome</keyword>
<dbReference type="Pfam" id="PF00126">
    <property type="entry name" value="HTH_1"/>
    <property type="match status" value="1"/>
</dbReference>
<dbReference type="SUPFAM" id="SSF46785">
    <property type="entry name" value="Winged helix' DNA-binding domain"/>
    <property type="match status" value="1"/>
</dbReference>
<organism evidence="6 7">
    <name type="scientific">Paraburkholderia diazotrophica</name>
    <dbReference type="NCBI Taxonomy" id="667676"/>
    <lineage>
        <taxon>Bacteria</taxon>
        <taxon>Pseudomonadati</taxon>
        <taxon>Pseudomonadota</taxon>
        <taxon>Betaproteobacteria</taxon>
        <taxon>Burkholderiales</taxon>
        <taxon>Burkholderiaceae</taxon>
        <taxon>Paraburkholderia</taxon>
    </lineage>
</organism>
<dbReference type="FunFam" id="1.10.10.10:FF:000001">
    <property type="entry name" value="LysR family transcriptional regulator"/>
    <property type="match status" value="1"/>
</dbReference>
<dbReference type="Pfam" id="PF03466">
    <property type="entry name" value="LysR_substrate"/>
    <property type="match status" value="1"/>
</dbReference>
<dbReference type="PANTHER" id="PTHR30579:SF7">
    <property type="entry name" value="HTH-TYPE TRANSCRIPTIONAL REGULATOR LRHA-RELATED"/>
    <property type="match status" value="1"/>
</dbReference>
<dbReference type="STRING" id="667676.SAMN05192539_102855"/>
<dbReference type="PANTHER" id="PTHR30579">
    <property type="entry name" value="TRANSCRIPTIONAL REGULATOR"/>
    <property type="match status" value="1"/>
</dbReference>
<gene>
    <name evidence="6" type="ORF">SAMN05192539_102855</name>
</gene>